<protein>
    <submittedName>
        <fullName evidence="2">Uncharacterized protein</fullName>
    </submittedName>
</protein>
<reference evidence="2 3" key="1">
    <citation type="journal article" date="2018" name="G3 (Bethesda)">
        <title>A High-Quality Reference Genome for the Invasive Mosquitofish Gambusia affinis Using a Chicago Library.</title>
        <authorList>
            <person name="Hoffberg S.L."/>
            <person name="Troendle N.J."/>
            <person name="Glenn T.C."/>
            <person name="Mahmud O."/>
            <person name="Louha S."/>
            <person name="Chalopin D."/>
            <person name="Bennetzen J.L."/>
            <person name="Mauricio R."/>
        </authorList>
    </citation>
    <scope>NUCLEOTIDE SEQUENCE [LARGE SCALE GENOMIC DNA]</scope>
    <source>
        <strain evidence="2">NE01/NJP1002.9</strain>
        <tissue evidence="2">Muscle</tissue>
    </source>
</reference>
<proteinExistence type="predicted"/>
<sequence length="166" mass="19327">MRSNFKRHARLLRLCRLSGDGSEAARRYKTPWLLNAAQHSPGWLGERRRRSSWERGEDPEEEECFQRKGGLVDRRMWIYRSFLCASLVCGLALDSNTIRSSKEAALQSAEQPRGGCSNRAQRRHSNTDRQLDRHQVKDRITDSFNRTKGEWLDSDSQHALWPRSNT</sequence>
<organism evidence="2 3">
    <name type="scientific">Gambusia affinis</name>
    <name type="common">Western mosquitofish</name>
    <name type="synonym">Heterandria affinis</name>
    <dbReference type="NCBI Taxonomy" id="33528"/>
    <lineage>
        <taxon>Eukaryota</taxon>
        <taxon>Metazoa</taxon>
        <taxon>Chordata</taxon>
        <taxon>Craniata</taxon>
        <taxon>Vertebrata</taxon>
        <taxon>Euteleostomi</taxon>
        <taxon>Actinopterygii</taxon>
        <taxon>Neopterygii</taxon>
        <taxon>Teleostei</taxon>
        <taxon>Neoteleostei</taxon>
        <taxon>Acanthomorphata</taxon>
        <taxon>Ovalentaria</taxon>
        <taxon>Atherinomorphae</taxon>
        <taxon>Cyprinodontiformes</taxon>
        <taxon>Poeciliidae</taxon>
        <taxon>Poeciliinae</taxon>
        <taxon>Gambusia</taxon>
    </lineage>
</organism>
<dbReference type="EMBL" id="NHOQ01002754">
    <property type="protein sequence ID" value="PWA14831.1"/>
    <property type="molecule type" value="Genomic_DNA"/>
</dbReference>
<dbReference type="AlphaFoldDB" id="A0A315UX75"/>
<feature type="region of interest" description="Disordered" evidence="1">
    <location>
        <begin position="104"/>
        <end position="142"/>
    </location>
</feature>
<evidence type="ECO:0000313" key="3">
    <source>
        <dbReference type="Proteomes" id="UP000250572"/>
    </source>
</evidence>
<name>A0A315UX75_GAMAF</name>
<evidence type="ECO:0000256" key="1">
    <source>
        <dbReference type="SAM" id="MobiDB-lite"/>
    </source>
</evidence>
<gene>
    <name evidence="2" type="ORF">CCH79_00020210</name>
</gene>
<accession>A0A315UX75</accession>
<comment type="caution">
    <text evidence="2">The sequence shown here is derived from an EMBL/GenBank/DDBJ whole genome shotgun (WGS) entry which is preliminary data.</text>
</comment>
<evidence type="ECO:0000313" key="2">
    <source>
        <dbReference type="EMBL" id="PWA14831.1"/>
    </source>
</evidence>
<keyword evidence="3" id="KW-1185">Reference proteome</keyword>
<feature type="compositionally biased region" description="Basic and acidic residues" evidence="1">
    <location>
        <begin position="125"/>
        <end position="142"/>
    </location>
</feature>
<dbReference type="Proteomes" id="UP000250572">
    <property type="component" value="Unassembled WGS sequence"/>
</dbReference>